<dbReference type="CDD" id="cd03349">
    <property type="entry name" value="LbH_XAT"/>
    <property type="match status" value="1"/>
</dbReference>
<protein>
    <submittedName>
        <fullName evidence="5">CatB-related O-acetyltransferase</fullName>
        <ecNumber evidence="5">2.3.1.-</ecNumber>
    </submittedName>
</protein>
<keyword evidence="2 5" id="KW-0808">Transferase</keyword>
<evidence type="ECO:0000256" key="2">
    <source>
        <dbReference type="ARBA" id="ARBA00022679"/>
    </source>
</evidence>
<dbReference type="SUPFAM" id="SSF51161">
    <property type="entry name" value="Trimeric LpxA-like enzymes"/>
    <property type="match status" value="1"/>
</dbReference>
<dbReference type="PANTHER" id="PTHR43300">
    <property type="entry name" value="ACETYLTRANSFERASE"/>
    <property type="match status" value="1"/>
</dbReference>
<gene>
    <name evidence="5" type="ORF">ACFSM5_00990</name>
</gene>
<dbReference type="RefSeq" id="WP_379874221.1">
    <property type="nucleotide sequence ID" value="NZ_JBHUIP010000001.1"/>
</dbReference>
<keyword evidence="4 5" id="KW-0012">Acyltransferase</keyword>
<dbReference type="GO" id="GO:0016746">
    <property type="term" value="F:acyltransferase activity"/>
    <property type="evidence" value="ECO:0007669"/>
    <property type="project" value="UniProtKB-KW"/>
</dbReference>
<keyword evidence="6" id="KW-1185">Reference proteome</keyword>
<dbReference type="Gene3D" id="2.160.10.10">
    <property type="entry name" value="Hexapeptide repeat proteins"/>
    <property type="match status" value="1"/>
</dbReference>
<dbReference type="PANTHER" id="PTHR43300:SF11">
    <property type="entry name" value="ACETYLTRANSFERASE RV3034C-RELATED"/>
    <property type="match status" value="1"/>
</dbReference>
<sequence>MFWRKKKQTQVPAAFQLNPDAASVVTKKRKSVIISRALIEYLAEQRIFPDPGISVSGSMRSLHVGQIYPLPKEVSLEPYCSPRGGPRICSMGGFSYSNTGFPDKVEIGRYCAIAVNVAIMGPNHPMDRVSPSGFDYDDLPHFVAAREDWGHHPALIPWVRNPVTLKICNDVWIGQDVLLARGITIGDGAVIAAGSVVTKDVPPYAVVGGAPARILKYRIASEGLRQELLDLKWWDYAFPEFKGLDTMDVAAFVRELRQRVNAGDIQRWRPKPLNLRRAMLKHCEFA</sequence>
<accession>A0ABW5DK29</accession>
<evidence type="ECO:0000313" key="5">
    <source>
        <dbReference type="EMBL" id="MFD2261443.1"/>
    </source>
</evidence>
<keyword evidence="3" id="KW-0677">Repeat</keyword>
<dbReference type="EMBL" id="JBHUIP010000001">
    <property type="protein sequence ID" value="MFD2261443.1"/>
    <property type="molecule type" value="Genomic_DNA"/>
</dbReference>
<dbReference type="EC" id="2.3.1.-" evidence="5"/>
<evidence type="ECO:0000256" key="4">
    <source>
        <dbReference type="ARBA" id="ARBA00023315"/>
    </source>
</evidence>
<dbReference type="Proteomes" id="UP001597295">
    <property type="component" value="Unassembled WGS sequence"/>
</dbReference>
<name>A0ABW5DK29_9PROT</name>
<dbReference type="Pfam" id="PF00132">
    <property type="entry name" value="Hexapep"/>
    <property type="match status" value="1"/>
</dbReference>
<reference evidence="6" key="1">
    <citation type="journal article" date="2019" name="Int. J. Syst. Evol. Microbiol.">
        <title>The Global Catalogue of Microorganisms (GCM) 10K type strain sequencing project: providing services to taxonomists for standard genome sequencing and annotation.</title>
        <authorList>
            <consortium name="The Broad Institute Genomics Platform"/>
            <consortium name="The Broad Institute Genome Sequencing Center for Infectious Disease"/>
            <person name="Wu L."/>
            <person name="Ma J."/>
        </authorList>
    </citation>
    <scope>NUCLEOTIDE SEQUENCE [LARGE SCALE GENOMIC DNA]</scope>
    <source>
        <strain evidence="6">CGMCC 1.19062</strain>
    </source>
</reference>
<dbReference type="InterPro" id="IPR011004">
    <property type="entry name" value="Trimer_LpxA-like_sf"/>
</dbReference>
<evidence type="ECO:0000256" key="3">
    <source>
        <dbReference type="ARBA" id="ARBA00022737"/>
    </source>
</evidence>
<proteinExistence type="inferred from homology"/>
<evidence type="ECO:0000313" key="6">
    <source>
        <dbReference type="Proteomes" id="UP001597295"/>
    </source>
</evidence>
<dbReference type="InterPro" id="IPR018357">
    <property type="entry name" value="Hexapep_transf_CS"/>
</dbReference>
<organism evidence="5 6">
    <name type="scientific">Lacibacterium aquatile</name>
    <dbReference type="NCBI Taxonomy" id="1168082"/>
    <lineage>
        <taxon>Bacteria</taxon>
        <taxon>Pseudomonadati</taxon>
        <taxon>Pseudomonadota</taxon>
        <taxon>Alphaproteobacteria</taxon>
        <taxon>Rhodospirillales</taxon>
        <taxon>Rhodospirillaceae</taxon>
    </lineage>
</organism>
<comment type="similarity">
    <text evidence="1">Belongs to the transferase hexapeptide repeat family.</text>
</comment>
<comment type="caution">
    <text evidence="5">The sequence shown here is derived from an EMBL/GenBank/DDBJ whole genome shotgun (WGS) entry which is preliminary data.</text>
</comment>
<dbReference type="InterPro" id="IPR001451">
    <property type="entry name" value="Hexapep"/>
</dbReference>
<dbReference type="PROSITE" id="PS00101">
    <property type="entry name" value="HEXAPEP_TRANSFERASES"/>
    <property type="match status" value="1"/>
</dbReference>
<dbReference type="InterPro" id="IPR050179">
    <property type="entry name" value="Trans_hexapeptide_repeat"/>
</dbReference>
<evidence type="ECO:0000256" key="1">
    <source>
        <dbReference type="ARBA" id="ARBA00007274"/>
    </source>
</evidence>